<dbReference type="AlphaFoldDB" id="A0A3N6RHW8"/>
<organism evidence="1 2">
    <name type="scientific">Okeania hirsuta</name>
    <dbReference type="NCBI Taxonomy" id="1458930"/>
    <lineage>
        <taxon>Bacteria</taxon>
        <taxon>Bacillati</taxon>
        <taxon>Cyanobacteriota</taxon>
        <taxon>Cyanophyceae</taxon>
        <taxon>Oscillatoriophycideae</taxon>
        <taxon>Oscillatoriales</taxon>
        <taxon>Microcoleaceae</taxon>
        <taxon>Okeania</taxon>
    </lineage>
</organism>
<evidence type="ECO:0000313" key="1">
    <source>
        <dbReference type="EMBL" id="RQH43618.1"/>
    </source>
</evidence>
<evidence type="ECO:0000313" key="2">
    <source>
        <dbReference type="Proteomes" id="UP000269154"/>
    </source>
</evidence>
<sequence length="66" mass="7407">MHSRSKEGRTEVGKILRCLSFKLLICPNWRVQSSAKKQLALKIESVTGKGLQHLRSVNGEFLTLSP</sequence>
<accession>A0A3N6RHW8</accession>
<keyword evidence="2" id="KW-1185">Reference proteome</keyword>
<proteinExistence type="predicted"/>
<name>A0A3N6RHW8_9CYAN</name>
<protein>
    <submittedName>
        <fullName evidence="1">Uncharacterized protein</fullName>
    </submittedName>
</protein>
<gene>
    <name evidence="1" type="ORF">D5R40_12610</name>
</gene>
<reference evidence="1 2" key="1">
    <citation type="journal article" date="2018" name="ACS Chem. Biol.">
        <title>Ketoreductase domain dysfunction expands chemodiversity: malyngamide biosynthesis in the cyanobacterium Okeania hirsuta.</title>
        <authorList>
            <person name="Moss N.A."/>
            <person name="Leao T."/>
            <person name="Rankin M."/>
            <person name="McCullough T.M."/>
            <person name="Qu P."/>
            <person name="Korobeynikov A."/>
            <person name="Smith J.L."/>
            <person name="Gerwick L."/>
            <person name="Gerwick W.H."/>
        </authorList>
    </citation>
    <scope>NUCLEOTIDE SEQUENCE [LARGE SCALE GENOMIC DNA]</scope>
    <source>
        <strain evidence="1 2">PAB10Feb10-1</strain>
    </source>
</reference>
<dbReference type="Proteomes" id="UP000269154">
    <property type="component" value="Unassembled WGS sequence"/>
</dbReference>
<comment type="caution">
    <text evidence="1">The sequence shown here is derived from an EMBL/GenBank/DDBJ whole genome shotgun (WGS) entry which is preliminary data.</text>
</comment>
<dbReference type="EMBL" id="RCBY01000059">
    <property type="protein sequence ID" value="RQH43618.1"/>
    <property type="molecule type" value="Genomic_DNA"/>
</dbReference>